<reference evidence="4" key="1">
    <citation type="submission" date="2022-11" db="UniProtKB">
        <authorList>
            <consortium name="WormBaseParasite"/>
        </authorList>
    </citation>
    <scope>IDENTIFICATION</scope>
</reference>
<feature type="compositionally biased region" description="Polar residues" evidence="1">
    <location>
        <begin position="100"/>
        <end position="112"/>
    </location>
</feature>
<feature type="region of interest" description="Disordered" evidence="1">
    <location>
        <begin position="74"/>
        <end position="112"/>
    </location>
</feature>
<evidence type="ECO:0000256" key="2">
    <source>
        <dbReference type="SAM" id="Phobius"/>
    </source>
</evidence>
<dbReference type="WBParaSite" id="PgR040_g070_t02">
    <property type="protein sequence ID" value="PgR040_g070_t02"/>
    <property type="gene ID" value="PgR040_g070"/>
</dbReference>
<keyword evidence="2" id="KW-0812">Transmembrane</keyword>
<feature type="compositionally biased region" description="Low complexity" evidence="1">
    <location>
        <begin position="26"/>
        <end position="38"/>
    </location>
</feature>
<keyword evidence="2" id="KW-0472">Membrane</keyword>
<dbReference type="Proteomes" id="UP000887569">
    <property type="component" value="Unplaced"/>
</dbReference>
<accession>A0A915BHK0</accession>
<keyword evidence="3" id="KW-1185">Reference proteome</keyword>
<evidence type="ECO:0000313" key="3">
    <source>
        <dbReference type="Proteomes" id="UP000887569"/>
    </source>
</evidence>
<feature type="compositionally biased region" description="Basic residues" evidence="1">
    <location>
        <begin position="79"/>
        <end position="91"/>
    </location>
</feature>
<evidence type="ECO:0000256" key="1">
    <source>
        <dbReference type="SAM" id="MobiDB-lite"/>
    </source>
</evidence>
<feature type="transmembrane region" description="Helical" evidence="2">
    <location>
        <begin position="120"/>
        <end position="141"/>
    </location>
</feature>
<evidence type="ECO:0000313" key="4">
    <source>
        <dbReference type="WBParaSite" id="PgR040_g070_t02"/>
    </source>
</evidence>
<keyword evidence="2" id="KW-1133">Transmembrane helix</keyword>
<feature type="compositionally biased region" description="Basic residues" evidence="1">
    <location>
        <begin position="40"/>
        <end position="56"/>
    </location>
</feature>
<organism evidence="3 4">
    <name type="scientific">Parascaris univalens</name>
    <name type="common">Nematode worm</name>
    <dbReference type="NCBI Taxonomy" id="6257"/>
    <lineage>
        <taxon>Eukaryota</taxon>
        <taxon>Metazoa</taxon>
        <taxon>Ecdysozoa</taxon>
        <taxon>Nematoda</taxon>
        <taxon>Chromadorea</taxon>
        <taxon>Rhabditida</taxon>
        <taxon>Spirurina</taxon>
        <taxon>Ascaridomorpha</taxon>
        <taxon>Ascaridoidea</taxon>
        <taxon>Ascarididae</taxon>
        <taxon>Parascaris</taxon>
    </lineage>
</organism>
<protein>
    <submittedName>
        <fullName evidence="4">Uncharacterized protein</fullName>
    </submittedName>
</protein>
<sequence length="153" mass="17288">MDNARRKSAPPKMTISGRGAEKRSLSGEQISRSSSSGGNIRKRNIRMKTTSNKKRIPLLNASLEEKTKFERVDAAMHPAHCRGHKKRKSLKWKGEDEDSTLPSTSSKHPSQVQPFPCPCAIIAFFIEKLIIGLIIIMLLIYRRLFRASENDLD</sequence>
<feature type="region of interest" description="Disordered" evidence="1">
    <location>
        <begin position="1"/>
        <end position="57"/>
    </location>
</feature>
<name>A0A915BHK0_PARUN</name>
<dbReference type="AlphaFoldDB" id="A0A915BHK0"/>
<proteinExistence type="predicted"/>